<dbReference type="Proteomes" id="UP000183832">
    <property type="component" value="Unassembled WGS sequence"/>
</dbReference>
<organism evidence="1 2">
    <name type="scientific">Clunio marinus</name>
    <dbReference type="NCBI Taxonomy" id="568069"/>
    <lineage>
        <taxon>Eukaryota</taxon>
        <taxon>Metazoa</taxon>
        <taxon>Ecdysozoa</taxon>
        <taxon>Arthropoda</taxon>
        <taxon>Hexapoda</taxon>
        <taxon>Insecta</taxon>
        <taxon>Pterygota</taxon>
        <taxon>Neoptera</taxon>
        <taxon>Endopterygota</taxon>
        <taxon>Diptera</taxon>
        <taxon>Nematocera</taxon>
        <taxon>Chironomoidea</taxon>
        <taxon>Chironomidae</taxon>
        <taxon>Clunio</taxon>
    </lineage>
</organism>
<proteinExistence type="predicted"/>
<evidence type="ECO:0000313" key="2">
    <source>
        <dbReference type="Proteomes" id="UP000183832"/>
    </source>
</evidence>
<evidence type="ECO:0000313" key="1">
    <source>
        <dbReference type="EMBL" id="CRK86406.1"/>
    </source>
</evidence>
<sequence length="62" mass="7393">MEPEMLHHKSINSKVLSALRFVMASTAHKESARIMQNLLKLRSEGTKNLESRIWMWLKIREW</sequence>
<gene>
    <name evidence="1" type="ORF">CLUMA_CG000323</name>
</gene>
<reference evidence="1 2" key="1">
    <citation type="submission" date="2015-04" db="EMBL/GenBank/DDBJ databases">
        <authorList>
            <person name="Syromyatnikov M.Y."/>
            <person name="Popov V.N."/>
        </authorList>
    </citation>
    <scope>NUCLEOTIDE SEQUENCE [LARGE SCALE GENOMIC DNA]</scope>
</reference>
<keyword evidence="2" id="KW-1185">Reference proteome</keyword>
<accession>A0A1J1HIW5</accession>
<protein>
    <submittedName>
        <fullName evidence="1">CLUMA_CG000323, isoform A</fullName>
    </submittedName>
</protein>
<dbReference type="EMBL" id="CVRI01000001">
    <property type="protein sequence ID" value="CRK86406.1"/>
    <property type="molecule type" value="Genomic_DNA"/>
</dbReference>
<dbReference type="AlphaFoldDB" id="A0A1J1HIW5"/>
<name>A0A1J1HIW5_9DIPT</name>